<dbReference type="RefSeq" id="WP_193180925.1">
    <property type="nucleotide sequence ID" value="NZ_JACVXA010000013.1"/>
</dbReference>
<evidence type="ECO:0000313" key="2">
    <source>
        <dbReference type="EMBL" id="MBE3637855.1"/>
    </source>
</evidence>
<organism evidence="2 3">
    <name type="scientific">Mangrovicoccus algicola</name>
    <dbReference type="NCBI Taxonomy" id="2771008"/>
    <lineage>
        <taxon>Bacteria</taxon>
        <taxon>Pseudomonadati</taxon>
        <taxon>Pseudomonadota</taxon>
        <taxon>Alphaproteobacteria</taxon>
        <taxon>Rhodobacterales</taxon>
        <taxon>Paracoccaceae</taxon>
        <taxon>Mangrovicoccus</taxon>
    </lineage>
</organism>
<dbReference type="Proteomes" id="UP000609121">
    <property type="component" value="Unassembled WGS sequence"/>
</dbReference>
<feature type="transmembrane region" description="Helical" evidence="1">
    <location>
        <begin position="111"/>
        <end position="130"/>
    </location>
</feature>
<reference evidence="2" key="1">
    <citation type="submission" date="2020-09" db="EMBL/GenBank/DDBJ databases">
        <title>A novel bacterium of genus Mangrovicoccus, isolated from South China Sea.</title>
        <authorList>
            <person name="Huang H."/>
            <person name="Mo K."/>
            <person name="Hu Y."/>
        </authorList>
    </citation>
    <scope>NUCLEOTIDE SEQUENCE</scope>
    <source>
        <strain evidence="2">HB182678</strain>
    </source>
</reference>
<comment type="caution">
    <text evidence="2">The sequence shown here is derived from an EMBL/GenBank/DDBJ whole genome shotgun (WGS) entry which is preliminary data.</text>
</comment>
<keyword evidence="1" id="KW-1133">Transmembrane helix</keyword>
<name>A0A8J6YUA7_9RHOB</name>
<evidence type="ECO:0000313" key="3">
    <source>
        <dbReference type="Proteomes" id="UP000609121"/>
    </source>
</evidence>
<feature type="transmembrane region" description="Helical" evidence="1">
    <location>
        <begin position="62"/>
        <end position="91"/>
    </location>
</feature>
<keyword evidence="3" id="KW-1185">Reference proteome</keyword>
<keyword evidence="1" id="KW-0812">Transmembrane</keyword>
<gene>
    <name evidence="2" type="ORF">ICN82_06535</name>
</gene>
<accession>A0A8J6YUA7</accession>
<protein>
    <submittedName>
        <fullName evidence="2">DUF2254 domain-containing protein</fullName>
    </submittedName>
</protein>
<dbReference type="AlphaFoldDB" id="A0A8J6YUA7"/>
<dbReference type="EMBL" id="JACVXA010000013">
    <property type="protein sequence ID" value="MBE3637855.1"/>
    <property type="molecule type" value="Genomic_DNA"/>
</dbReference>
<dbReference type="Pfam" id="PF10011">
    <property type="entry name" value="DUF2254"/>
    <property type="match status" value="1"/>
</dbReference>
<proteinExistence type="predicted"/>
<keyword evidence="1" id="KW-0472">Membrane</keyword>
<feature type="transmembrane region" description="Helical" evidence="1">
    <location>
        <begin position="20"/>
        <end position="41"/>
    </location>
</feature>
<dbReference type="InterPro" id="IPR018723">
    <property type="entry name" value="DUF2254_membrane"/>
</dbReference>
<sequence length="419" mass="44615">MTKLLPALLRKILLDLNHSYWFVPSAMVLLSLAAAVLCEFLDREGLTGWMFPALFMTDASAARSVLGVIAQSALGAAGVMFSMTMVAVSFASSNFGPRLIGNFMQDRGVQVSLGVLLSTFVFSLTILRGVQDGESGFAWMPALSLSVSLGLAFISVGVMIYFVHHIPEIISLENVSAALGRRLLNAIADAPAAGPAVPAAIAGRVEAVALEETGYLQALDAPGLRRIAQERGWSLRLERGPGDFVGPHEPVLQVGCREALTARDLDRLRACFAVGTGRTEAQNPLFIAQQLVEVLARALSPGVNDPVTAMNCLNWLHAALHRLARTAPLDPAGAEGLCDPADFLDFAAVLEVAHTDTRPYVATDPMVTRHAHHLLATLREALPAGPRRAAVDRQIAALVAEAARLRPENSEVADLSATP</sequence>
<feature type="transmembrane region" description="Helical" evidence="1">
    <location>
        <begin position="142"/>
        <end position="163"/>
    </location>
</feature>
<evidence type="ECO:0000256" key="1">
    <source>
        <dbReference type="SAM" id="Phobius"/>
    </source>
</evidence>